<comment type="cofactor">
    <cofactor evidence="4">
        <name>Zn(2+)</name>
        <dbReference type="ChEBI" id="CHEBI:29105"/>
    </cofactor>
</comment>
<dbReference type="EMBL" id="VBOU01000078">
    <property type="protein sequence ID" value="TMQ54021.1"/>
    <property type="molecule type" value="Genomic_DNA"/>
</dbReference>
<comment type="similarity">
    <text evidence="6 10 11">Belongs to the ribulose-phosphate 3-epimerase family.</text>
</comment>
<feature type="binding site" evidence="10 13">
    <location>
        <position position="62"/>
    </location>
    <ligand>
        <name>a divalent metal cation</name>
        <dbReference type="ChEBI" id="CHEBI:60240"/>
    </ligand>
</feature>
<comment type="pathway">
    <text evidence="10">Carbohydrate degradation.</text>
</comment>
<evidence type="ECO:0000256" key="8">
    <source>
        <dbReference type="ARBA" id="ARBA00022723"/>
    </source>
</evidence>
<feature type="binding site" evidence="10 14">
    <location>
        <position position="4"/>
    </location>
    <ligand>
        <name>substrate</name>
    </ligand>
</feature>
<keyword evidence="13" id="KW-0464">Manganese</keyword>
<gene>
    <name evidence="10 15" type="primary">rpe</name>
    <name evidence="15" type="ORF">E6K74_07730</name>
</gene>
<comment type="caution">
    <text evidence="15">The sequence shown here is derived from an EMBL/GenBank/DDBJ whole genome shotgun (WGS) entry which is preliminary data.</text>
</comment>
<evidence type="ECO:0000256" key="11">
    <source>
        <dbReference type="PIRNR" id="PIRNR001461"/>
    </source>
</evidence>
<evidence type="ECO:0000256" key="5">
    <source>
        <dbReference type="ARBA" id="ARBA00001954"/>
    </source>
</evidence>
<dbReference type="PROSITE" id="PS01086">
    <property type="entry name" value="RIBUL_P_3_EPIMER_2"/>
    <property type="match status" value="1"/>
</dbReference>
<evidence type="ECO:0000256" key="12">
    <source>
        <dbReference type="PIRSR" id="PIRSR001461-1"/>
    </source>
</evidence>
<dbReference type="Gene3D" id="3.20.20.70">
    <property type="entry name" value="Aldolase class I"/>
    <property type="match status" value="1"/>
</dbReference>
<keyword evidence="10 11" id="KW-0119">Carbohydrate metabolism</keyword>
<comment type="function">
    <text evidence="10">Catalyzes the reversible epimerization of D-ribulose 5-phosphate to D-xylulose 5-phosphate.</text>
</comment>
<proteinExistence type="inferred from homology"/>
<dbReference type="PROSITE" id="PS01085">
    <property type="entry name" value="RIBUL_P_3_EPIMER_1"/>
    <property type="match status" value="1"/>
</dbReference>
<name>A0A538SRM9_UNCEI</name>
<accession>A0A538SRM9</accession>
<dbReference type="InterPro" id="IPR026019">
    <property type="entry name" value="Ribul_P_3_epim"/>
</dbReference>
<comment type="caution">
    <text evidence="10">Lacks conserved residue(s) required for the propagation of feature annotation.</text>
</comment>
<feature type="binding site" evidence="10 13">
    <location>
        <position position="29"/>
    </location>
    <ligand>
        <name>a divalent metal cation</name>
        <dbReference type="ChEBI" id="CHEBI:60240"/>
    </ligand>
</feature>
<keyword evidence="9 10" id="KW-0413">Isomerase</keyword>
<dbReference type="InterPro" id="IPR000056">
    <property type="entry name" value="Ribul_P_3_epim-like"/>
</dbReference>
<feature type="binding site" evidence="10 14">
    <location>
        <position position="62"/>
    </location>
    <ligand>
        <name>substrate</name>
    </ligand>
</feature>
<feature type="binding site" evidence="14">
    <location>
        <position position="173"/>
    </location>
    <ligand>
        <name>substrate</name>
    </ligand>
</feature>
<dbReference type="InterPro" id="IPR013785">
    <property type="entry name" value="Aldolase_TIM"/>
</dbReference>
<evidence type="ECO:0000256" key="14">
    <source>
        <dbReference type="PIRSR" id="PIRSR001461-3"/>
    </source>
</evidence>
<evidence type="ECO:0000256" key="4">
    <source>
        <dbReference type="ARBA" id="ARBA00001947"/>
    </source>
</evidence>
<evidence type="ECO:0000313" key="15">
    <source>
        <dbReference type="EMBL" id="TMQ54021.1"/>
    </source>
</evidence>
<protein>
    <recommendedName>
        <fullName evidence="7 10">Ribulose-phosphate 3-epimerase</fullName>
        <ecNumber evidence="7 10">5.1.3.1</ecNumber>
    </recommendedName>
</protein>
<dbReference type="Pfam" id="PF00834">
    <property type="entry name" value="Ribul_P_3_epim"/>
    <property type="match status" value="1"/>
</dbReference>
<evidence type="ECO:0000256" key="2">
    <source>
        <dbReference type="ARBA" id="ARBA00001936"/>
    </source>
</evidence>
<dbReference type="GO" id="GO:0046872">
    <property type="term" value="F:metal ion binding"/>
    <property type="evidence" value="ECO:0007669"/>
    <property type="project" value="UniProtKB-UniRule"/>
</dbReference>
<evidence type="ECO:0000256" key="7">
    <source>
        <dbReference type="ARBA" id="ARBA00013188"/>
    </source>
</evidence>
<evidence type="ECO:0000256" key="3">
    <source>
        <dbReference type="ARBA" id="ARBA00001941"/>
    </source>
</evidence>
<dbReference type="GO" id="GO:0006098">
    <property type="term" value="P:pentose-phosphate shunt"/>
    <property type="evidence" value="ECO:0007669"/>
    <property type="project" value="UniProtKB-UniRule"/>
</dbReference>
<dbReference type="Proteomes" id="UP000319829">
    <property type="component" value="Unassembled WGS sequence"/>
</dbReference>
<evidence type="ECO:0000256" key="10">
    <source>
        <dbReference type="HAMAP-Rule" id="MF_02227"/>
    </source>
</evidence>
<dbReference type="PANTHER" id="PTHR11749">
    <property type="entry name" value="RIBULOSE-5-PHOSPHATE-3-EPIMERASE"/>
    <property type="match status" value="1"/>
</dbReference>
<reference evidence="15 16" key="1">
    <citation type="journal article" date="2019" name="Nat. Microbiol.">
        <title>Mediterranean grassland soil C-N compound turnover is dependent on rainfall and depth, and is mediated by genomically divergent microorganisms.</title>
        <authorList>
            <person name="Diamond S."/>
            <person name="Andeer P.F."/>
            <person name="Li Z."/>
            <person name="Crits-Christoph A."/>
            <person name="Burstein D."/>
            <person name="Anantharaman K."/>
            <person name="Lane K.R."/>
            <person name="Thomas B.C."/>
            <person name="Pan C."/>
            <person name="Northen T.R."/>
            <person name="Banfield J.F."/>
        </authorList>
    </citation>
    <scope>NUCLEOTIDE SEQUENCE [LARGE SCALE GENOMIC DNA]</scope>
    <source>
        <strain evidence="15">WS_4</strain>
    </source>
</reference>
<dbReference type="AlphaFoldDB" id="A0A538SRM9"/>
<dbReference type="FunFam" id="3.20.20.70:FF:000004">
    <property type="entry name" value="Ribulose-phosphate 3-epimerase"/>
    <property type="match status" value="1"/>
</dbReference>
<comment type="cofactor">
    <cofactor evidence="5">
        <name>Fe(2+)</name>
        <dbReference type="ChEBI" id="CHEBI:29033"/>
    </cofactor>
</comment>
<evidence type="ECO:0000256" key="9">
    <source>
        <dbReference type="ARBA" id="ARBA00023235"/>
    </source>
</evidence>
<dbReference type="CDD" id="cd00429">
    <property type="entry name" value="RPE"/>
    <property type="match status" value="1"/>
</dbReference>
<comment type="cofactor">
    <cofactor evidence="10 13">
        <name>a divalent metal cation</name>
        <dbReference type="ChEBI" id="CHEBI:60240"/>
    </cofactor>
    <text evidence="10 13">Binds 1 divalent metal cation per subunit.</text>
</comment>
<comment type="cofactor">
    <cofactor evidence="2">
        <name>Mn(2+)</name>
        <dbReference type="ChEBI" id="CHEBI:29035"/>
    </cofactor>
</comment>
<comment type="cofactor">
    <cofactor evidence="3">
        <name>Co(2+)</name>
        <dbReference type="ChEBI" id="CHEBI:48828"/>
    </cofactor>
</comment>
<feature type="binding site" evidence="10">
    <location>
        <begin position="171"/>
        <end position="173"/>
    </location>
    <ligand>
        <name>substrate</name>
    </ligand>
</feature>
<dbReference type="NCBIfam" id="NF004076">
    <property type="entry name" value="PRK05581.1-4"/>
    <property type="match status" value="1"/>
</dbReference>
<feature type="active site" description="Proton donor" evidence="10 12">
    <location>
        <position position="171"/>
    </location>
</feature>
<evidence type="ECO:0000256" key="6">
    <source>
        <dbReference type="ARBA" id="ARBA00009541"/>
    </source>
</evidence>
<evidence type="ECO:0000256" key="1">
    <source>
        <dbReference type="ARBA" id="ARBA00001782"/>
    </source>
</evidence>
<evidence type="ECO:0000256" key="13">
    <source>
        <dbReference type="PIRSR" id="PIRSR001461-2"/>
    </source>
</evidence>
<keyword evidence="13" id="KW-0170">Cobalt</keyword>
<feature type="binding site" evidence="14">
    <location>
        <begin position="138"/>
        <end position="141"/>
    </location>
    <ligand>
        <name>substrate</name>
    </ligand>
</feature>
<feature type="binding site" evidence="10 13">
    <location>
        <position position="171"/>
    </location>
    <ligand>
        <name>a divalent metal cation</name>
        <dbReference type="ChEBI" id="CHEBI:60240"/>
    </ligand>
</feature>
<dbReference type="EC" id="5.1.3.1" evidence="7 10"/>
<evidence type="ECO:0000313" key="16">
    <source>
        <dbReference type="Proteomes" id="UP000319829"/>
    </source>
</evidence>
<dbReference type="SUPFAM" id="SSF51366">
    <property type="entry name" value="Ribulose-phoshate binding barrel"/>
    <property type="match status" value="1"/>
</dbReference>
<dbReference type="GO" id="GO:0019323">
    <property type="term" value="P:pentose catabolic process"/>
    <property type="evidence" value="ECO:0007669"/>
    <property type="project" value="UniProtKB-UniRule"/>
</dbReference>
<organism evidence="15 16">
    <name type="scientific">Eiseniibacteriota bacterium</name>
    <dbReference type="NCBI Taxonomy" id="2212470"/>
    <lineage>
        <taxon>Bacteria</taxon>
        <taxon>Candidatus Eiseniibacteriota</taxon>
    </lineage>
</organism>
<dbReference type="PIRSF" id="PIRSF001461">
    <property type="entry name" value="RPE"/>
    <property type="match status" value="1"/>
</dbReference>
<keyword evidence="13" id="KW-0862">Zinc</keyword>
<dbReference type="GO" id="GO:0004750">
    <property type="term" value="F:D-ribulose-phosphate 3-epimerase activity"/>
    <property type="evidence" value="ECO:0007669"/>
    <property type="project" value="UniProtKB-UniRule"/>
</dbReference>
<feature type="binding site" evidence="10 13">
    <location>
        <position position="31"/>
    </location>
    <ligand>
        <name>a divalent metal cation</name>
        <dbReference type="ChEBI" id="CHEBI:60240"/>
    </ligand>
</feature>
<dbReference type="NCBIfam" id="TIGR01163">
    <property type="entry name" value="rpe"/>
    <property type="match status" value="1"/>
</dbReference>
<comment type="catalytic activity">
    <reaction evidence="1 10 11">
        <text>D-ribulose 5-phosphate = D-xylulose 5-phosphate</text>
        <dbReference type="Rhea" id="RHEA:13677"/>
        <dbReference type="ChEBI" id="CHEBI:57737"/>
        <dbReference type="ChEBI" id="CHEBI:58121"/>
        <dbReference type="EC" id="5.1.3.1"/>
    </reaction>
</comment>
<dbReference type="InterPro" id="IPR011060">
    <property type="entry name" value="RibuloseP-bd_barrel"/>
</dbReference>
<keyword evidence="8 10" id="KW-0479">Metal-binding</keyword>
<feature type="active site" description="Proton acceptor" evidence="10 12">
    <location>
        <position position="31"/>
    </location>
</feature>
<sequence length="216" mass="22852">MCPSILSADFSRLGDEIARVTRAGADFLHVDVMDGQFVPNLTFGPILVQAMRRLTPIPLDVHLMIVDPLRFLDEFAEAGADHLIVHVEAVEDPVVASRRIRARGLRAGLSIKPATPLPRLLGALSGCDIALVMTVEPGRGGQAFLDGSEERIATARAAIDDAKLDCLLGVDGGIDPTTAPRAARAGADTFIAGHSIFHAPDPAAALQTLRRSVEPG</sequence>
<dbReference type="GO" id="GO:0005737">
    <property type="term" value="C:cytoplasm"/>
    <property type="evidence" value="ECO:0007669"/>
    <property type="project" value="UniProtKB-ARBA"/>
</dbReference>
<dbReference type="HAMAP" id="MF_02227">
    <property type="entry name" value="RPE"/>
    <property type="match status" value="1"/>
</dbReference>